<keyword evidence="6" id="KW-1185">Reference proteome</keyword>
<evidence type="ECO:0000313" key="3">
    <source>
        <dbReference type="EMBL" id="MDX8330802.1"/>
    </source>
</evidence>
<dbReference type="GeneID" id="86879013"/>
<dbReference type="RefSeq" id="WP_103657467.1">
    <property type="nucleotide sequence ID" value="NZ_CP192765.1"/>
</dbReference>
<organism evidence="4 5">
    <name type="scientific">Agrobacterium rosae</name>
    <dbReference type="NCBI Taxonomy" id="1972867"/>
    <lineage>
        <taxon>Bacteria</taxon>
        <taxon>Pseudomonadati</taxon>
        <taxon>Pseudomonadota</taxon>
        <taxon>Alphaproteobacteria</taxon>
        <taxon>Hyphomicrobiales</taxon>
        <taxon>Rhizobiaceae</taxon>
        <taxon>Rhizobium/Agrobacterium group</taxon>
        <taxon>Agrobacterium</taxon>
    </lineage>
</organism>
<dbReference type="EMBL" id="NXEJ01000003">
    <property type="protein sequence ID" value="POO52897.1"/>
    <property type="molecule type" value="Genomic_DNA"/>
</dbReference>
<reference evidence="2 6" key="2">
    <citation type="journal article" date="2023" name="Phytobiomes J">
        <title>Deciphering the key players within the bacterial microbiota associated with aerial crown gall tumors on rhododendron: Insights into the gallobiome.</title>
        <authorList>
            <person name="Kuzmanovic N."/>
            <person name="Nesme J."/>
            <person name="Wolf J."/>
            <person name="Neumann-Schaal M."/>
            <person name="Petersen J."/>
            <person name="Fernandez-Gnecco G."/>
            <person name="Sproeer C."/>
            <person name="Bunk B."/>
            <person name="Overmann J."/>
            <person name="Sorensen S.J."/>
            <person name="Idczak E."/>
            <person name="Smalla K."/>
        </authorList>
    </citation>
    <scope>NUCLEOTIDE SEQUENCE</scope>
    <source>
        <strain evidence="2">Rho-11.1</strain>
        <strain evidence="6">rho-14.1</strain>
        <strain evidence="3">Rho-14.1</strain>
    </source>
</reference>
<keyword evidence="1" id="KW-1133">Transmembrane helix</keyword>
<dbReference type="EMBL" id="JAVRAF010000011">
    <property type="protein sequence ID" value="MDX8304882.1"/>
    <property type="molecule type" value="Genomic_DNA"/>
</dbReference>
<reference evidence="4 5" key="1">
    <citation type="journal article" date="2018" name="Syst. Appl. Microbiol.">
        <title>Agrobacterium rosae sp. nov., isolated from galls on different agricultural crops.</title>
        <authorList>
            <person name="Kuzmanovic N."/>
            <person name="Pulawska J."/>
            <person name="Smalla K."/>
            <person name="Nesme X."/>
        </authorList>
    </citation>
    <scope>NUCLEOTIDE SEQUENCE [LARGE SCALE GENOMIC DNA]</scope>
    <source>
        <strain evidence="4 5">NCPPB 1650</strain>
    </source>
</reference>
<dbReference type="EMBL" id="JAVRAD010000007">
    <property type="protein sequence ID" value="MDX8330802.1"/>
    <property type="molecule type" value="Genomic_DNA"/>
</dbReference>
<feature type="transmembrane region" description="Helical" evidence="1">
    <location>
        <begin position="6"/>
        <end position="28"/>
    </location>
</feature>
<keyword evidence="1" id="KW-0472">Membrane</keyword>
<protein>
    <submittedName>
        <fullName evidence="4">Uncharacterized protein</fullName>
    </submittedName>
</protein>
<evidence type="ECO:0000313" key="2">
    <source>
        <dbReference type="EMBL" id="MDX8304882.1"/>
    </source>
</evidence>
<evidence type="ECO:0000313" key="5">
    <source>
        <dbReference type="Proteomes" id="UP000237447"/>
    </source>
</evidence>
<evidence type="ECO:0000313" key="6">
    <source>
        <dbReference type="Proteomes" id="UP001277561"/>
    </source>
</evidence>
<keyword evidence="1" id="KW-0812">Transmembrane</keyword>
<evidence type="ECO:0000313" key="4">
    <source>
        <dbReference type="EMBL" id="POO52897.1"/>
    </source>
</evidence>
<dbReference type="Proteomes" id="UP001277561">
    <property type="component" value="Unassembled WGS sequence"/>
</dbReference>
<feature type="transmembrane region" description="Helical" evidence="1">
    <location>
        <begin position="102"/>
        <end position="129"/>
    </location>
</feature>
<proteinExistence type="predicted"/>
<comment type="caution">
    <text evidence="4">The sequence shown here is derived from an EMBL/GenBank/DDBJ whole genome shotgun (WGS) entry which is preliminary data.</text>
</comment>
<accession>A0AAE5VQG4</accession>
<name>A0AAE5VQG4_9HYPH</name>
<feature type="transmembrane region" description="Helical" evidence="1">
    <location>
        <begin position="40"/>
        <end position="65"/>
    </location>
</feature>
<sequence length="138" mass="15980">MELEMTLLRYAGASVIFAIFIVSYFMLMHARRASGLWRRCAIILLTYTACVGLAIAGATAVSWYIEWRIASYNPKEPWWMNSTVPPGYEYLLDMWIRDTGRAMVFITAPVFTPPVMLSVYIFIVLQGWFCKLINRTYK</sequence>
<gene>
    <name evidence="4" type="ORF">CPJ18_06525</name>
    <name evidence="2" type="ORF">RMR22_21725</name>
    <name evidence="3" type="ORF">RMS29_16370</name>
</gene>
<evidence type="ECO:0000256" key="1">
    <source>
        <dbReference type="SAM" id="Phobius"/>
    </source>
</evidence>
<dbReference type="Proteomes" id="UP000237447">
    <property type="component" value="Unassembled WGS sequence"/>
</dbReference>
<dbReference type="AlphaFoldDB" id="A0AAE5VQG4"/>